<dbReference type="Proteomes" id="UP000016930">
    <property type="component" value="Unassembled WGS sequence"/>
</dbReference>
<gene>
    <name evidence="2" type="ORF">CERSUDRAFT_114890</name>
</gene>
<keyword evidence="3" id="KW-1185">Reference proteome</keyword>
<protein>
    <submittedName>
        <fullName evidence="2">Uncharacterized protein</fullName>
    </submittedName>
</protein>
<feature type="region of interest" description="Disordered" evidence="1">
    <location>
        <begin position="54"/>
        <end position="167"/>
    </location>
</feature>
<dbReference type="EMBL" id="KB445797">
    <property type="protein sequence ID" value="EMD36990.1"/>
    <property type="molecule type" value="Genomic_DNA"/>
</dbReference>
<dbReference type="HOGENOM" id="CLU_109884_0_0_1"/>
<evidence type="ECO:0000313" key="3">
    <source>
        <dbReference type="Proteomes" id="UP000016930"/>
    </source>
</evidence>
<feature type="region of interest" description="Disordered" evidence="1">
    <location>
        <begin position="1"/>
        <end position="21"/>
    </location>
</feature>
<proteinExistence type="predicted"/>
<feature type="compositionally biased region" description="Basic and acidic residues" evidence="1">
    <location>
        <begin position="107"/>
        <end position="119"/>
    </location>
</feature>
<organism evidence="2 3">
    <name type="scientific">Ceriporiopsis subvermispora (strain B)</name>
    <name type="common">White-rot fungus</name>
    <name type="synonym">Gelatoporia subvermispora</name>
    <dbReference type="NCBI Taxonomy" id="914234"/>
    <lineage>
        <taxon>Eukaryota</taxon>
        <taxon>Fungi</taxon>
        <taxon>Dikarya</taxon>
        <taxon>Basidiomycota</taxon>
        <taxon>Agaricomycotina</taxon>
        <taxon>Agaricomycetes</taxon>
        <taxon>Polyporales</taxon>
        <taxon>Gelatoporiaceae</taxon>
        <taxon>Gelatoporia</taxon>
    </lineage>
</organism>
<dbReference type="STRING" id="914234.M2QXX4"/>
<accession>M2QXX4</accession>
<dbReference type="OrthoDB" id="2595509at2759"/>
<feature type="compositionally biased region" description="Acidic residues" evidence="1">
    <location>
        <begin position="75"/>
        <end position="92"/>
    </location>
</feature>
<evidence type="ECO:0000313" key="2">
    <source>
        <dbReference type="EMBL" id="EMD36990.1"/>
    </source>
</evidence>
<name>M2QXX4_CERS8</name>
<reference evidence="2 3" key="1">
    <citation type="journal article" date="2012" name="Proc. Natl. Acad. Sci. U.S.A.">
        <title>Comparative genomics of Ceriporiopsis subvermispora and Phanerochaete chrysosporium provide insight into selective ligninolysis.</title>
        <authorList>
            <person name="Fernandez-Fueyo E."/>
            <person name="Ruiz-Duenas F.J."/>
            <person name="Ferreira P."/>
            <person name="Floudas D."/>
            <person name="Hibbett D.S."/>
            <person name="Canessa P."/>
            <person name="Larrondo L.F."/>
            <person name="James T.Y."/>
            <person name="Seelenfreund D."/>
            <person name="Lobos S."/>
            <person name="Polanco R."/>
            <person name="Tello M."/>
            <person name="Honda Y."/>
            <person name="Watanabe T."/>
            <person name="Watanabe T."/>
            <person name="Ryu J.S."/>
            <person name="Kubicek C.P."/>
            <person name="Schmoll M."/>
            <person name="Gaskell J."/>
            <person name="Hammel K.E."/>
            <person name="St John F.J."/>
            <person name="Vanden Wymelenberg A."/>
            <person name="Sabat G."/>
            <person name="Splinter BonDurant S."/>
            <person name="Syed K."/>
            <person name="Yadav J.S."/>
            <person name="Doddapaneni H."/>
            <person name="Subramanian V."/>
            <person name="Lavin J.L."/>
            <person name="Oguiza J.A."/>
            <person name="Perez G."/>
            <person name="Pisabarro A.G."/>
            <person name="Ramirez L."/>
            <person name="Santoyo F."/>
            <person name="Master E."/>
            <person name="Coutinho P.M."/>
            <person name="Henrissat B."/>
            <person name="Lombard V."/>
            <person name="Magnuson J.K."/>
            <person name="Kuees U."/>
            <person name="Hori C."/>
            <person name="Igarashi K."/>
            <person name="Samejima M."/>
            <person name="Held B.W."/>
            <person name="Barry K.W."/>
            <person name="LaButti K.M."/>
            <person name="Lapidus A."/>
            <person name="Lindquist E.A."/>
            <person name="Lucas S.M."/>
            <person name="Riley R."/>
            <person name="Salamov A.A."/>
            <person name="Hoffmeister D."/>
            <person name="Schwenk D."/>
            <person name="Hadar Y."/>
            <person name="Yarden O."/>
            <person name="de Vries R.P."/>
            <person name="Wiebenga A."/>
            <person name="Stenlid J."/>
            <person name="Eastwood D."/>
            <person name="Grigoriev I.V."/>
            <person name="Berka R.M."/>
            <person name="Blanchette R.A."/>
            <person name="Kersten P."/>
            <person name="Martinez A.T."/>
            <person name="Vicuna R."/>
            <person name="Cullen D."/>
        </authorList>
    </citation>
    <scope>NUCLEOTIDE SEQUENCE [LARGE SCALE GENOMIC DNA]</scope>
    <source>
        <strain evidence="2 3">B</strain>
    </source>
</reference>
<sequence length="229" mass="24563">MSTRRRVGFNTATSEASRRQLMQPVPCWEKVWGPPDNAPPGTTLRVYKWVKTDKKQQFSDDEGELTDQPLAPLPEPEEIEVGDGDEEIDQDEAATSVAPETTPVSRDVSEPLVPKDESKPATPKPHPLSISFQPPTPTPGPEDALDDSLKPLEGVLGTDALDDSLTPLESGLGADALGADITLDMSQMGPDGEPFEAAQNTTQFQADDSLLGGALMDETIDDPFAMPPS</sequence>
<evidence type="ECO:0000256" key="1">
    <source>
        <dbReference type="SAM" id="MobiDB-lite"/>
    </source>
</evidence>
<dbReference type="AlphaFoldDB" id="M2QXX4"/>